<feature type="region of interest" description="Disordered" evidence="1">
    <location>
        <begin position="45"/>
        <end position="66"/>
    </location>
</feature>
<name>A0A5N5HVL9_9ROSA</name>
<dbReference type="Proteomes" id="UP000327157">
    <property type="component" value="Chromosome 12"/>
</dbReference>
<gene>
    <name evidence="2" type="ORF">D8674_009218</name>
</gene>
<reference evidence="2 3" key="1">
    <citation type="submission" date="2019-09" db="EMBL/GenBank/DDBJ databases">
        <authorList>
            <person name="Ou C."/>
        </authorList>
    </citation>
    <scope>NUCLEOTIDE SEQUENCE [LARGE SCALE GENOMIC DNA]</scope>
    <source>
        <strain evidence="2">S2</strain>
        <tissue evidence="2">Leaf</tissue>
    </source>
</reference>
<keyword evidence="3" id="KW-1185">Reference proteome</keyword>
<proteinExistence type="predicted"/>
<protein>
    <submittedName>
        <fullName evidence="2">Uncharacterized protein</fullName>
    </submittedName>
</protein>
<evidence type="ECO:0000313" key="3">
    <source>
        <dbReference type="Proteomes" id="UP000327157"/>
    </source>
</evidence>
<evidence type="ECO:0000313" key="2">
    <source>
        <dbReference type="EMBL" id="KAB2631699.1"/>
    </source>
</evidence>
<organism evidence="2 3">
    <name type="scientific">Pyrus ussuriensis x Pyrus communis</name>
    <dbReference type="NCBI Taxonomy" id="2448454"/>
    <lineage>
        <taxon>Eukaryota</taxon>
        <taxon>Viridiplantae</taxon>
        <taxon>Streptophyta</taxon>
        <taxon>Embryophyta</taxon>
        <taxon>Tracheophyta</taxon>
        <taxon>Spermatophyta</taxon>
        <taxon>Magnoliopsida</taxon>
        <taxon>eudicotyledons</taxon>
        <taxon>Gunneridae</taxon>
        <taxon>Pentapetalae</taxon>
        <taxon>rosids</taxon>
        <taxon>fabids</taxon>
        <taxon>Rosales</taxon>
        <taxon>Rosaceae</taxon>
        <taxon>Amygdaloideae</taxon>
        <taxon>Maleae</taxon>
        <taxon>Pyrus</taxon>
    </lineage>
</organism>
<dbReference type="EMBL" id="SMOL01000143">
    <property type="protein sequence ID" value="KAB2631699.1"/>
    <property type="molecule type" value="Genomic_DNA"/>
</dbReference>
<accession>A0A5N5HVL9</accession>
<feature type="compositionally biased region" description="Basic and acidic residues" evidence="1">
    <location>
        <begin position="55"/>
        <end position="66"/>
    </location>
</feature>
<comment type="caution">
    <text evidence="2">The sequence shown here is derived from an EMBL/GenBank/DDBJ whole genome shotgun (WGS) entry which is preliminary data.</text>
</comment>
<sequence length="66" mass="7561">MATTRIGDPKLERDELGFFWGIENLGGKSLSDYYRARHRSQTIPQGNIACPHTSQLKEKVEQENLK</sequence>
<reference evidence="3" key="2">
    <citation type="submission" date="2019-10" db="EMBL/GenBank/DDBJ databases">
        <title>A de novo genome assembly of a pear dwarfing rootstock.</title>
        <authorList>
            <person name="Wang F."/>
            <person name="Wang J."/>
            <person name="Li S."/>
            <person name="Zhang Y."/>
            <person name="Fang M."/>
            <person name="Ma L."/>
            <person name="Zhao Y."/>
            <person name="Jiang S."/>
        </authorList>
    </citation>
    <scope>NUCLEOTIDE SEQUENCE [LARGE SCALE GENOMIC DNA]</scope>
</reference>
<reference evidence="2 3" key="3">
    <citation type="submission" date="2019-11" db="EMBL/GenBank/DDBJ databases">
        <title>A de novo genome assembly of a pear dwarfing rootstock.</title>
        <authorList>
            <person name="Wang F."/>
            <person name="Wang J."/>
            <person name="Li S."/>
            <person name="Zhang Y."/>
            <person name="Fang M."/>
            <person name="Ma L."/>
            <person name="Zhao Y."/>
            <person name="Jiang S."/>
        </authorList>
    </citation>
    <scope>NUCLEOTIDE SEQUENCE [LARGE SCALE GENOMIC DNA]</scope>
    <source>
        <strain evidence="2">S2</strain>
        <tissue evidence="2">Leaf</tissue>
    </source>
</reference>
<evidence type="ECO:0000256" key="1">
    <source>
        <dbReference type="SAM" id="MobiDB-lite"/>
    </source>
</evidence>
<dbReference type="AlphaFoldDB" id="A0A5N5HVL9"/>